<dbReference type="AlphaFoldDB" id="A0A6A3IF90"/>
<organism evidence="2 4">
    <name type="scientific">Phytophthora rubi</name>
    <dbReference type="NCBI Taxonomy" id="129364"/>
    <lineage>
        <taxon>Eukaryota</taxon>
        <taxon>Sar</taxon>
        <taxon>Stramenopiles</taxon>
        <taxon>Oomycota</taxon>
        <taxon>Peronosporomycetes</taxon>
        <taxon>Peronosporales</taxon>
        <taxon>Peronosporaceae</taxon>
        <taxon>Phytophthora</taxon>
    </lineage>
</organism>
<dbReference type="Proteomes" id="UP000429607">
    <property type="component" value="Unassembled WGS sequence"/>
</dbReference>
<feature type="signal peptide" evidence="1">
    <location>
        <begin position="1"/>
        <end position="24"/>
    </location>
</feature>
<evidence type="ECO:0000313" key="2">
    <source>
        <dbReference type="EMBL" id="KAE8978453.1"/>
    </source>
</evidence>
<dbReference type="Proteomes" id="UP000434957">
    <property type="component" value="Unassembled WGS sequence"/>
</dbReference>
<protein>
    <recommendedName>
        <fullName evidence="6">RxLR effector protein</fullName>
    </recommendedName>
</protein>
<evidence type="ECO:0000313" key="5">
    <source>
        <dbReference type="Proteomes" id="UP000434957"/>
    </source>
</evidence>
<keyword evidence="1" id="KW-0732">Signal</keyword>
<keyword evidence="5" id="KW-1185">Reference proteome</keyword>
<sequence>MRLAFFLALVVATFIASSVDLNSAENMAELNDAARASHTEPSDSNTTAR</sequence>
<proteinExistence type="predicted"/>
<gene>
    <name evidence="2" type="ORF">PR001_g24837</name>
    <name evidence="3" type="ORF">PR003_g25913</name>
</gene>
<dbReference type="EMBL" id="QXFT01003221">
    <property type="protein sequence ID" value="KAE9287999.1"/>
    <property type="molecule type" value="Genomic_DNA"/>
</dbReference>
<reference evidence="2 4" key="1">
    <citation type="submission" date="2018-09" db="EMBL/GenBank/DDBJ databases">
        <title>Genomic investigation of the strawberry pathogen Phytophthora fragariae indicates pathogenicity is determined by transcriptional variation in three key races.</title>
        <authorList>
            <person name="Adams T.M."/>
            <person name="Armitage A.D."/>
            <person name="Sobczyk M.K."/>
            <person name="Bates H.J."/>
            <person name="Dunwell J.M."/>
            <person name="Nellist C.F."/>
            <person name="Harrison R.J."/>
        </authorList>
    </citation>
    <scope>NUCLEOTIDE SEQUENCE [LARGE SCALE GENOMIC DNA]</scope>
    <source>
        <strain evidence="2 4">SCRP249</strain>
        <strain evidence="3 5">SCRP333</strain>
    </source>
</reference>
<comment type="caution">
    <text evidence="2">The sequence shown here is derived from an EMBL/GenBank/DDBJ whole genome shotgun (WGS) entry which is preliminary data.</text>
</comment>
<feature type="chain" id="PRO_5036164348" description="RxLR effector protein" evidence="1">
    <location>
        <begin position="25"/>
        <end position="49"/>
    </location>
</feature>
<name>A0A6A3IF90_9STRA</name>
<evidence type="ECO:0000256" key="1">
    <source>
        <dbReference type="SAM" id="SignalP"/>
    </source>
</evidence>
<evidence type="ECO:0008006" key="6">
    <source>
        <dbReference type="Google" id="ProtNLM"/>
    </source>
</evidence>
<evidence type="ECO:0000313" key="4">
    <source>
        <dbReference type="Proteomes" id="UP000429607"/>
    </source>
</evidence>
<accession>A0A6A3IF90</accession>
<dbReference type="EMBL" id="QXFV01003252">
    <property type="protein sequence ID" value="KAE8978453.1"/>
    <property type="molecule type" value="Genomic_DNA"/>
</dbReference>
<evidence type="ECO:0000313" key="3">
    <source>
        <dbReference type="EMBL" id="KAE9287999.1"/>
    </source>
</evidence>